<dbReference type="EMBL" id="JAEPBG010000018">
    <property type="protein sequence ID" value="MBK4738247.1"/>
    <property type="molecule type" value="Genomic_DNA"/>
</dbReference>
<sequence>MADAASKASAGRPYRPKFQHLAKEKPTKVPPDGSESSTSESSVNLQAIHAQHVANADDIDWEAHPRLERVMRKLFTRLADTTETLEDMKEKLSKAKSTGGPNTLHAQLYADQVVKLSADRRRMQQEVAAIMTLADPDVTGTILDRVKSEDTREAENDFNTVWKDYQRTQKASWAKYGWTLASGTCAYAIPFGTGTMLSRGLGIPWLVAPVAGAMHTLFEPFWTAIRSVTWTNPSAEGALQRQRVRARDVGDMFRQCAGMEPKLKFIIPDPDGGEPEVVSAHEFLRRGNDWAEWAEKHGCSPEADRCGFLNWIDKVAWVQWADKMLTDDMPFFVFTVFYSAKNSVVEFMGMDFYNQLGPERPMYNDTQHNIWVIPPNPVYNGKVTGADLGLQFVAGMLSGAFAMLISQGLRRWLASRTNGREVVTKSLHVWELEARFLRSYIDDIDKELNKNKTATPRSKYLHKDKYLLEQKRKELVTQLATAQAKTGILSGFWYDLNVMWQGKRRAVATGPDISGKRLDTLCSMAGRITSLACGVGISYLAAPYQRLTGARIDPVGRVLRHIAQPLALVAWPGFNSRLEWQGAYRVAFGALKGMYSAMAACCCAAEDDDDAYDDDDEGAEDHVTTVPRTTARRNLFPGENGQPSNSSDSRATDSPFNDTHHDERTRMVKSASRAANPSRLIDADDSES</sequence>
<gene>
    <name evidence="3" type="ORF">JJB74_26795</name>
</gene>
<reference evidence="3" key="1">
    <citation type="submission" date="2021-01" db="EMBL/GenBank/DDBJ databases">
        <title>Genome sequence of strain Noviherbaspirillum sp. DKR-6.</title>
        <authorList>
            <person name="Chaudhary D.K."/>
        </authorList>
    </citation>
    <scope>NUCLEOTIDE SEQUENCE</scope>
    <source>
        <strain evidence="3">DKR-6</strain>
    </source>
</reference>
<evidence type="ECO:0000256" key="1">
    <source>
        <dbReference type="SAM" id="Coils"/>
    </source>
</evidence>
<proteinExistence type="predicted"/>
<dbReference type="RefSeq" id="WP_200597289.1">
    <property type="nucleotide sequence ID" value="NZ_JAEPBG010000018.1"/>
</dbReference>
<protein>
    <submittedName>
        <fullName evidence="3">Uncharacterized protein</fullName>
    </submittedName>
</protein>
<dbReference type="Proteomes" id="UP000622890">
    <property type="component" value="Unassembled WGS sequence"/>
</dbReference>
<keyword evidence="1" id="KW-0175">Coiled coil</keyword>
<evidence type="ECO:0000313" key="3">
    <source>
        <dbReference type="EMBL" id="MBK4738247.1"/>
    </source>
</evidence>
<keyword evidence="4" id="KW-1185">Reference proteome</keyword>
<dbReference type="AlphaFoldDB" id="A0A934SYW1"/>
<name>A0A934SYW1_9BURK</name>
<organism evidence="3 4">
    <name type="scientific">Noviherbaspirillum pedocola</name>
    <dbReference type="NCBI Taxonomy" id="2801341"/>
    <lineage>
        <taxon>Bacteria</taxon>
        <taxon>Pseudomonadati</taxon>
        <taxon>Pseudomonadota</taxon>
        <taxon>Betaproteobacteria</taxon>
        <taxon>Burkholderiales</taxon>
        <taxon>Oxalobacteraceae</taxon>
        <taxon>Noviherbaspirillum</taxon>
    </lineage>
</organism>
<feature type="compositionally biased region" description="Polar residues" evidence="2">
    <location>
        <begin position="641"/>
        <end position="657"/>
    </location>
</feature>
<comment type="caution">
    <text evidence="3">The sequence shown here is derived from an EMBL/GenBank/DDBJ whole genome shotgun (WGS) entry which is preliminary data.</text>
</comment>
<feature type="region of interest" description="Disordered" evidence="2">
    <location>
        <begin position="611"/>
        <end position="688"/>
    </location>
</feature>
<accession>A0A934SYW1</accession>
<feature type="coiled-coil region" evidence="1">
    <location>
        <begin position="71"/>
        <end position="98"/>
    </location>
</feature>
<evidence type="ECO:0000313" key="4">
    <source>
        <dbReference type="Proteomes" id="UP000622890"/>
    </source>
</evidence>
<evidence type="ECO:0000256" key="2">
    <source>
        <dbReference type="SAM" id="MobiDB-lite"/>
    </source>
</evidence>
<feature type="region of interest" description="Disordered" evidence="2">
    <location>
        <begin position="1"/>
        <end position="43"/>
    </location>
</feature>